<evidence type="ECO:0000313" key="3">
    <source>
        <dbReference type="EMBL" id="QNO42941.1"/>
    </source>
</evidence>
<dbReference type="EMBL" id="MT630781">
    <property type="protein sequence ID" value="QNO42941.1"/>
    <property type="molecule type" value="Genomic_DNA"/>
</dbReference>
<reference evidence="3" key="1">
    <citation type="submission" date="2020-06" db="EMBL/GenBank/DDBJ databases">
        <title>Unique genomic features of the anaerobic methanotrophic archaea.</title>
        <authorList>
            <person name="Chadwick G.L."/>
            <person name="Skennerton C.T."/>
            <person name="Laso-Perez R."/>
            <person name="Leu A.O."/>
            <person name="Speth D.R."/>
            <person name="Yu H."/>
            <person name="Morgan-Lang C."/>
            <person name="Hatzenpichler R."/>
            <person name="Goudeau D."/>
            <person name="Malmstrom R."/>
            <person name="Brazelton W.J."/>
            <person name="Woyke T."/>
            <person name="Hallam S.J."/>
            <person name="Tyson G.W."/>
            <person name="Wegener G."/>
            <person name="Boetius A."/>
            <person name="Orphan V."/>
        </authorList>
    </citation>
    <scope>NUCLEOTIDE SEQUENCE</scope>
</reference>
<keyword evidence="1" id="KW-1133">Transmembrane helix</keyword>
<sequence length="428" mass="47553">MAIIVALAIFFLLAQVFFLEKRKSVMKNKYLKGVSANVLLLGVVSFLNDLSSEMIMPILPMFITALGGVWVVGLVGGLRDSISSILKVFSGFWSDRTGKRKVFVSSGYLTSAIFKLFLAFSQVWLHVLLFSSAERVGKGLRTAPRDAIIADSMPEARGKGFGIHRALDTSGAIAGSVIVLLLLLFFWFDLEQKAYQIGFYKSIIFIAAIIAFFSLVPLHFVKEGKREPQEIRLQISLKKLPKQLKLFIVVATLFALANFTYMFFILKAMDAFMPIMPVKESIALAILLYVLFNTFYALLAIPFGTLSDRIGRREVLIFGYFLFSVTCLGFAFFDSLAAFIVLFPLYGVVYAMIDGNQRAFVSDLSTEDLRATALGSFHTVIGLVALPASLTAGILWQTISPNATFIYGSVISFIAVVLFLIFRDYFKD</sequence>
<keyword evidence="1" id="KW-0472">Membrane</keyword>
<feature type="transmembrane region" description="Helical" evidence="1">
    <location>
        <begin position="315"/>
        <end position="331"/>
    </location>
</feature>
<dbReference type="PANTHER" id="PTHR23518">
    <property type="entry name" value="C-METHYLTRANSFERASE"/>
    <property type="match status" value="1"/>
</dbReference>
<evidence type="ECO:0000259" key="2">
    <source>
        <dbReference type="PROSITE" id="PS50850"/>
    </source>
</evidence>
<dbReference type="SUPFAM" id="SSF103473">
    <property type="entry name" value="MFS general substrate transporter"/>
    <property type="match status" value="1"/>
</dbReference>
<dbReference type="Pfam" id="PF07690">
    <property type="entry name" value="MFS_1"/>
    <property type="match status" value="1"/>
</dbReference>
<feature type="domain" description="Major facilitator superfamily (MFS) profile" evidence="2">
    <location>
        <begin position="37"/>
        <end position="427"/>
    </location>
</feature>
<dbReference type="CDD" id="cd17370">
    <property type="entry name" value="MFS_MJ1317_like"/>
    <property type="match status" value="1"/>
</dbReference>
<feature type="transmembrane region" description="Helical" evidence="1">
    <location>
        <begin position="166"/>
        <end position="187"/>
    </location>
</feature>
<accession>A0A7G9Y4K7</accession>
<feature type="transmembrane region" description="Helical" evidence="1">
    <location>
        <begin position="199"/>
        <end position="221"/>
    </location>
</feature>
<dbReference type="Gene3D" id="1.20.1250.20">
    <property type="entry name" value="MFS general substrate transporter like domains"/>
    <property type="match status" value="2"/>
</dbReference>
<feature type="transmembrane region" description="Helical" evidence="1">
    <location>
        <begin position="405"/>
        <end position="422"/>
    </location>
</feature>
<proteinExistence type="predicted"/>
<dbReference type="InterPro" id="IPR020846">
    <property type="entry name" value="MFS_dom"/>
</dbReference>
<gene>
    <name evidence="3" type="ORF">FPLJOMBM_00032</name>
</gene>
<name>A0A7G9Y4K7_9EURY</name>
<evidence type="ECO:0000256" key="1">
    <source>
        <dbReference type="SAM" id="Phobius"/>
    </source>
</evidence>
<dbReference type="PANTHER" id="PTHR23518:SF2">
    <property type="entry name" value="MAJOR FACILITATOR SUPERFAMILY TRANSPORTER"/>
    <property type="match status" value="1"/>
</dbReference>
<feature type="transmembrane region" description="Helical" evidence="1">
    <location>
        <begin position="374"/>
        <end position="399"/>
    </location>
</feature>
<dbReference type="AlphaFoldDB" id="A0A7G9Y4K7"/>
<feature type="transmembrane region" description="Helical" evidence="1">
    <location>
        <begin position="337"/>
        <end position="353"/>
    </location>
</feature>
<feature type="transmembrane region" description="Helical" evidence="1">
    <location>
        <begin position="281"/>
        <end position="303"/>
    </location>
</feature>
<organism evidence="3">
    <name type="scientific">Candidatus Methanogaster sp. ANME-2c ERB4</name>
    <dbReference type="NCBI Taxonomy" id="2759911"/>
    <lineage>
        <taxon>Archaea</taxon>
        <taxon>Methanobacteriati</taxon>
        <taxon>Methanobacteriota</taxon>
        <taxon>Stenosarchaea group</taxon>
        <taxon>Methanomicrobia</taxon>
        <taxon>Methanosarcinales</taxon>
        <taxon>ANME-2 cluster</taxon>
        <taxon>Candidatus Methanogasteraceae</taxon>
        <taxon>Candidatus Methanogaster</taxon>
    </lineage>
</organism>
<feature type="transmembrane region" description="Helical" evidence="1">
    <location>
        <begin position="246"/>
        <end position="269"/>
    </location>
</feature>
<dbReference type="InterPro" id="IPR011701">
    <property type="entry name" value="MFS"/>
</dbReference>
<keyword evidence="1" id="KW-0812">Transmembrane</keyword>
<protein>
    <recommendedName>
        <fullName evidence="2">Major facilitator superfamily (MFS) profile domain-containing protein</fullName>
    </recommendedName>
</protein>
<dbReference type="PROSITE" id="PS50850">
    <property type="entry name" value="MFS"/>
    <property type="match status" value="1"/>
</dbReference>
<dbReference type="InterPro" id="IPR036259">
    <property type="entry name" value="MFS_trans_sf"/>
</dbReference>
<dbReference type="GO" id="GO:0022857">
    <property type="term" value="F:transmembrane transporter activity"/>
    <property type="evidence" value="ECO:0007669"/>
    <property type="project" value="InterPro"/>
</dbReference>
<feature type="transmembrane region" description="Helical" evidence="1">
    <location>
        <begin position="58"/>
        <end position="78"/>
    </location>
</feature>